<dbReference type="AlphaFoldDB" id="A0A6J7CI73"/>
<reference evidence="1" key="1">
    <citation type="submission" date="2020-05" db="EMBL/GenBank/DDBJ databases">
        <authorList>
            <person name="Chiriac C."/>
            <person name="Salcher M."/>
            <person name="Ghai R."/>
            <person name="Kavagutti S V."/>
        </authorList>
    </citation>
    <scope>NUCLEOTIDE SEQUENCE</scope>
</reference>
<sequence>MLDWAVGIDLGGTNIRVAKVDVLGKVSQPIFVEIDKSYADSPNFAQIISIVEGMISSNQEHPPLGIGFGVTGPINVETGIIDNPFTLPAYFQGNVKKTLEDKFNLKVVVENDANAACIGEAIFGAGEGAEMVACLILGTGVGVGVINNGVVYRGANGAHPEAGHVHVDPKGPFCYCGRNGCLEALVSGTALKNIGVERGVLTAEQNGKDLADLAEAGNKEAVQIMLEAQQALALGVVNLIYTYGPERIIITGGALSRSDSLLIKLQAIADEACIYTKLRSEIKFGSLGDWAGTIGAATRIIRSL</sequence>
<dbReference type="InterPro" id="IPR000600">
    <property type="entry name" value="ROK"/>
</dbReference>
<gene>
    <name evidence="1" type="ORF">UFOPK3306_00241</name>
</gene>
<dbReference type="PANTHER" id="PTHR18964:SF149">
    <property type="entry name" value="BIFUNCTIONAL UDP-N-ACETYLGLUCOSAMINE 2-EPIMERASE_N-ACETYLMANNOSAMINE KINASE"/>
    <property type="match status" value="1"/>
</dbReference>
<protein>
    <submittedName>
        <fullName evidence="1">Unannotated protein</fullName>
    </submittedName>
</protein>
<organism evidence="1">
    <name type="scientific">freshwater metagenome</name>
    <dbReference type="NCBI Taxonomy" id="449393"/>
    <lineage>
        <taxon>unclassified sequences</taxon>
        <taxon>metagenomes</taxon>
        <taxon>ecological metagenomes</taxon>
    </lineage>
</organism>
<dbReference type="Pfam" id="PF00480">
    <property type="entry name" value="ROK"/>
    <property type="match status" value="1"/>
</dbReference>
<dbReference type="InterPro" id="IPR043129">
    <property type="entry name" value="ATPase_NBD"/>
</dbReference>
<dbReference type="Gene3D" id="3.30.420.40">
    <property type="match status" value="2"/>
</dbReference>
<accession>A0A6J7CI73</accession>
<dbReference type="PANTHER" id="PTHR18964">
    <property type="entry name" value="ROK (REPRESSOR, ORF, KINASE) FAMILY"/>
    <property type="match status" value="1"/>
</dbReference>
<proteinExistence type="predicted"/>
<dbReference type="SUPFAM" id="SSF53067">
    <property type="entry name" value="Actin-like ATPase domain"/>
    <property type="match status" value="1"/>
</dbReference>
<dbReference type="InterPro" id="IPR049874">
    <property type="entry name" value="ROK_cs"/>
</dbReference>
<evidence type="ECO:0000313" key="1">
    <source>
        <dbReference type="EMBL" id="CAB4857540.1"/>
    </source>
</evidence>
<dbReference type="PROSITE" id="PS01125">
    <property type="entry name" value="ROK"/>
    <property type="match status" value="1"/>
</dbReference>
<name>A0A6J7CI73_9ZZZZ</name>
<dbReference type="EMBL" id="CAFBLI010000011">
    <property type="protein sequence ID" value="CAB4857540.1"/>
    <property type="molecule type" value="Genomic_DNA"/>
</dbReference>